<protein>
    <submittedName>
        <fullName evidence="1">Uncharacterized protein</fullName>
    </submittedName>
</protein>
<reference evidence="1" key="1">
    <citation type="journal article" date="2023" name="Science">
        <title>Genome structures resolve the early diversification of teleost fishes.</title>
        <authorList>
            <person name="Parey E."/>
            <person name="Louis A."/>
            <person name="Montfort J."/>
            <person name="Bouchez O."/>
            <person name="Roques C."/>
            <person name="Iampietro C."/>
            <person name="Lluch J."/>
            <person name="Castinel A."/>
            <person name="Donnadieu C."/>
            <person name="Desvignes T."/>
            <person name="Floi Bucao C."/>
            <person name="Jouanno E."/>
            <person name="Wen M."/>
            <person name="Mejri S."/>
            <person name="Dirks R."/>
            <person name="Jansen H."/>
            <person name="Henkel C."/>
            <person name="Chen W.J."/>
            <person name="Zahm M."/>
            <person name="Cabau C."/>
            <person name="Klopp C."/>
            <person name="Thompson A.W."/>
            <person name="Robinson-Rechavi M."/>
            <person name="Braasch I."/>
            <person name="Lecointre G."/>
            <person name="Bobe J."/>
            <person name="Postlethwait J.H."/>
            <person name="Berthelot C."/>
            <person name="Roest Crollius H."/>
            <person name="Guiguen Y."/>
        </authorList>
    </citation>
    <scope>NUCLEOTIDE SEQUENCE</scope>
    <source>
        <strain evidence="1">NC1722</strain>
    </source>
</reference>
<keyword evidence="2" id="KW-1185">Reference proteome</keyword>
<dbReference type="PANTHER" id="PTHR15989:SF5">
    <property type="entry name" value="VEZATIN"/>
    <property type="match status" value="1"/>
</dbReference>
<name>A0AAD7W692_9TELE</name>
<dbReference type="AlphaFoldDB" id="A0AAD7W692"/>
<dbReference type="InterPro" id="IPR026858">
    <property type="entry name" value="Vezatin"/>
</dbReference>
<proteinExistence type="predicted"/>
<dbReference type="GO" id="GO:0005886">
    <property type="term" value="C:plasma membrane"/>
    <property type="evidence" value="ECO:0007669"/>
    <property type="project" value="TreeGrafter"/>
</dbReference>
<organism evidence="1 2">
    <name type="scientific">Aldrovandia affinis</name>
    <dbReference type="NCBI Taxonomy" id="143900"/>
    <lineage>
        <taxon>Eukaryota</taxon>
        <taxon>Metazoa</taxon>
        <taxon>Chordata</taxon>
        <taxon>Craniata</taxon>
        <taxon>Vertebrata</taxon>
        <taxon>Euteleostomi</taxon>
        <taxon>Actinopterygii</taxon>
        <taxon>Neopterygii</taxon>
        <taxon>Teleostei</taxon>
        <taxon>Notacanthiformes</taxon>
        <taxon>Halosauridae</taxon>
        <taxon>Aldrovandia</taxon>
    </lineage>
</organism>
<dbReference type="Proteomes" id="UP001221898">
    <property type="component" value="Unassembled WGS sequence"/>
</dbReference>
<sequence length="184" mass="20571">MTEEFDEDVVFENSPLFQYLQDLGHTDFEACPTVSQEEEQCAGGEEGPFPQDVPPPPELMLSHSLSRCPVGQSGWGSVDPVRPRTERSWRSVLVGVYTVAAVDSIHLLIRRASLLYGLFTPRRGEHKAPGMFFALLRDQNDKKEAERGRNQEVNRIVDPEQGWQLRLSRPAGRDLPTVEAGALG</sequence>
<comment type="caution">
    <text evidence="1">The sequence shown here is derived from an EMBL/GenBank/DDBJ whole genome shotgun (WGS) entry which is preliminary data.</text>
</comment>
<dbReference type="GO" id="GO:0098609">
    <property type="term" value="P:cell-cell adhesion"/>
    <property type="evidence" value="ECO:0007669"/>
    <property type="project" value="InterPro"/>
</dbReference>
<dbReference type="PANTHER" id="PTHR15989">
    <property type="entry name" value="VEZATIN"/>
    <property type="match status" value="1"/>
</dbReference>
<gene>
    <name evidence="1" type="ORF">AAFF_G00206120</name>
</gene>
<evidence type="ECO:0000313" key="2">
    <source>
        <dbReference type="Proteomes" id="UP001221898"/>
    </source>
</evidence>
<accession>A0AAD7W692</accession>
<evidence type="ECO:0000313" key="1">
    <source>
        <dbReference type="EMBL" id="KAJ8384359.1"/>
    </source>
</evidence>
<dbReference type="EMBL" id="JAINUG010000273">
    <property type="protein sequence ID" value="KAJ8384359.1"/>
    <property type="molecule type" value="Genomic_DNA"/>
</dbReference>